<reference evidence="2 3" key="1">
    <citation type="journal article" date="2019" name="Sci. Rep.">
        <title>Orb-weaving spider Araneus ventricosus genome elucidates the spidroin gene catalogue.</title>
        <authorList>
            <person name="Kono N."/>
            <person name="Nakamura H."/>
            <person name="Ohtoshi R."/>
            <person name="Moran D.A.P."/>
            <person name="Shinohara A."/>
            <person name="Yoshida Y."/>
            <person name="Fujiwara M."/>
            <person name="Mori M."/>
            <person name="Tomita M."/>
            <person name="Arakawa K."/>
        </authorList>
    </citation>
    <scope>NUCLEOTIDE SEQUENCE [LARGE SCALE GENOMIC DNA]</scope>
</reference>
<name>A0A4Y2VKS4_ARAVE</name>
<protein>
    <submittedName>
        <fullName evidence="2">Uncharacterized protein</fullName>
    </submittedName>
</protein>
<sequence length="157" mass="17786">MSQIIAREDEEVTEDYEKIKALLLKRYQLTPKGDCPERYQVSTPNKKELNRDNDVPTAEIQSYRLKPQKSLHLSSNIPINALQYVTAVVGEKEVKTLIDSGAQIPIINEKFLSQGKITAIKTILTSAFGERIEAGLPKFLVSLKSEHKDKFIAPLRY</sequence>
<dbReference type="Gene3D" id="2.40.70.10">
    <property type="entry name" value="Acid Proteases"/>
    <property type="match status" value="1"/>
</dbReference>
<organism evidence="2 3">
    <name type="scientific">Araneus ventricosus</name>
    <name type="common">Orbweaver spider</name>
    <name type="synonym">Epeira ventricosa</name>
    <dbReference type="NCBI Taxonomy" id="182803"/>
    <lineage>
        <taxon>Eukaryota</taxon>
        <taxon>Metazoa</taxon>
        <taxon>Ecdysozoa</taxon>
        <taxon>Arthropoda</taxon>
        <taxon>Chelicerata</taxon>
        <taxon>Arachnida</taxon>
        <taxon>Araneae</taxon>
        <taxon>Araneomorphae</taxon>
        <taxon>Entelegynae</taxon>
        <taxon>Araneoidea</taxon>
        <taxon>Araneidae</taxon>
        <taxon>Araneus</taxon>
    </lineage>
</organism>
<dbReference type="Proteomes" id="UP000499080">
    <property type="component" value="Unassembled WGS sequence"/>
</dbReference>
<proteinExistence type="predicted"/>
<accession>A0A4Y2VKS4</accession>
<evidence type="ECO:0000256" key="1">
    <source>
        <dbReference type="SAM" id="MobiDB-lite"/>
    </source>
</evidence>
<evidence type="ECO:0000313" key="3">
    <source>
        <dbReference type="Proteomes" id="UP000499080"/>
    </source>
</evidence>
<dbReference type="AlphaFoldDB" id="A0A4Y2VKS4"/>
<feature type="region of interest" description="Disordered" evidence="1">
    <location>
        <begin position="32"/>
        <end position="54"/>
    </location>
</feature>
<keyword evidence="3" id="KW-1185">Reference proteome</keyword>
<comment type="caution">
    <text evidence="2">The sequence shown here is derived from an EMBL/GenBank/DDBJ whole genome shotgun (WGS) entry which is preliminary data.</text>
</comment>
<evidence type="ECO:0000313" key="2">
    <source>
        <dbReference type="EMBL" id="GBO25909.1"/>
    </source>
</evidence>
<dbReference type="EMBL" id="BGPR01048907">
    <property type="protein sequence ID" value="GBO25909.1"/>
    <property type="molecule type" value="Genomic_DNA"/>
</dbReference>
<dbReference type="InterPro" id="IPR021109">
    <property type="entry name" value="Peptidase_aspartic_dom_sf"/>
</dbReference>
<dbReference type="OrthoDB" id="6472394at2759"/>
<dbReference type="SUPFAM" id="SSF50630">
    <property type="entry name" value="Acid proteases"/>
    <property type="match status" value="1"/>
</dbReference>
<gene>
    <name evidence="2" type="ORF">AVEN_32217_1</name>
</gene>
<feature type="compositionally biased region" description="Basic and acidic residues" evidence="1">
    <location>
        <begin position="45"/>
        <end position="54"/>
    </location>
</feature>